<keyword evidence="8" id="KW-1185">Reference proteome</keyword>
<evidence type="ECO:0000313" key="7">
    <source>
        <dbReference type="EMBL" id="KAF5178418.1"/>
    </source>
</evidence>
<evidence type="ECO:0000256" key="3">
    <source>
        <dbReference type="ARBA" id="ARBA00023015"/>
    </source>
</evidence>
<keyword evidence="5" id="KW-0539">Nucleus</keyword>
<keyword evidence="4" id="KW-0804">Transcription</keyword>
<dbReference type="AlphaFoldDB" id="A0A7J6V138"/>
<evidence type="ECO:0000313" key="8">
    <source>
        <dbReference type="Proteomes" id="UP000554482"/>
    </source>
</evidence>
<dbReference type="Proteomes" id="UP000554482">
    <property type="component" value="Unassembled WGS sequence"/>
</dbReference>
<evidence type="ECO:0000256" key="1">
    <source>
        <dbReference type="ARBA" id="ARBA00004123"/>
    </source>
</evidence>
<gene>
    <name evidence="7" type="ORF">FRX31_031995</name>
</gene>
<dbReference type="GO" id="GO:0045892">
    <property type="term" value="P:negative regulation of DNA-templated transcription"/>
    <property type="evidence" value="ECO:0007669"/>
    <property type="project" value="InterPro"/>
</dbReference>
<accession>A0A7J6V138</accession>
<keyword evidence="2" id="KW-0678">Repressor</keyword>
<dbReference type="PANTHER" id="PTHR34042">
    <property type="entry name" value="TRANSCRIPTION REPRESSOR OFP17"/>
    <property type="match status" value="1"/>
</dbReference>
<reference evidence="7 8" key="1">
    <citation type="submission" date="2020-06" db="EMBL/GenBank/DDBJ databases">
        <title>Transcriptomic and genomic resources for Thalictrum thalictroides and T. hernandezii: Facilitating candidate gene discovery in an emerging model plant lineage.</title>
        <authorList>
            <person name="Arias T."/>
            <person name="Riano-Pachon D.M."/>
            <person name="Di Stilio V.S."/>
        </authorList>
    </citation>
    <scope>NUCLEOTIDE SEQUENCE [LARGE SCALE GENOMIC DNA]</scope>
    <source>
        <strain evidence="8">cv. WT478/WT964</strain>
        <tissue evidence="7">Leaves</tissue>
    </source>
</reference>
<dbReference type="PROSITE" id="PS51754">
    <property type="entry name" value="OVATE"/>
    <property type="match status" value="1"/>
</dbReference>
<evidence type="ECO:0000259" key="6">
    <source>
        <dbReference type="PROSITE" id="PS51754"/>
    </source>
</evidence>
<organism evidence="7 8">
    <name type="scientific">Thalictrum thalictroides</name>
    <name type="common">Rue-anemone</name>
    <name type="synonym">Anemone thalictroides</name>
    <dbReference type="NCBI Taxonomy" id="46969"/>
    <lineage>
        <taxon>Eukaryota</taxon>
        <taxon>Viridiplantae</taxon>
        <taxon>Streptophyta</taxon>
        <taxon>Embryophyta</taxon>
        <taxon>Tracheophyta</taxon>
        <taxon>Spermatophyta</taxon>
        <taxon>Magnoliopsida</taxon>
        <taxon>Ranunculales</taxon>
        <taxon>Ranunculaceae</taxon>
        <taxon>Thalictroideae</taxon>
        <taxon>Thalictrum</taxon>
    </lineage>
</organism>
<proteinExistence type="predicted"/>
<dbReference type="GO" id="GO:0005634">
    <property type="term" value="C:nucleus"/>
    <property type="evidence" value="ECO:0007669"/>
    <property type="project" value="UniProtKB-SubCell"/>
</dbReference>
<protein>
    <submittedName>
        <fullName evidence="7">Transcription repressor ofp17</fullName>
    </submittedName>
</protein>
<feature type="domain" description="OVATE" evidence="6">
    <location>
        <begin position="109"/>
        <end position="171"/>
    </location>
</feature>
<dbReference type="InterPro" id="IPR044686">
    <property type="entry name" value="OFP17"/>
</dbReference>
<dbReference type="InterPro" id="IPR006458">
    <property type="entry name" value="Ovate_C"/>
</dbReference>
<name>A0A7J6V138_THATH</name>
<keyword evidence="3" id="KW-0805">Transcription regulation</keyword>
<evidence type="ECO:0000256" key="4">
    <source>
        <dbReference type="ARBA" id="ARBA00023163"/>
    </source>
</evidence>
<evidence type="ECO:0000256" key="2">
    <source>
        <dbReference type="ARBA" id="ARBA00022491"/>
    </source>
</evidence>
<comment type="subcellular location">
    <subcellularLocation>
        <location evidence="1">Nucleus</location>
    </subcellularLocation>
</comment>
<dbReference type="PANTHER" id="PTHR34042:SF1">
    <property type="entry name" value="TRANSCRIPTION REPRESSOR OFP17"/>
    <property type="match status" value="1"/>
</dbReference>
<sequence>MKVKSLVAFKSKLLKPCRKFLQIFRFKRHISIRTLNCFRRQHKTSKPKRKKGFRAVFSCFRSKKREHAELEDIVELRSMGEGRTDSLLYPSPLTPAYLKSCKVVRKELVKGQDEVEDACRSFENYLLEMIMEEGKLRDLSDVEELLYCWKNLQCPVFKSLVCRFYGELCKDLFSGQDD</sequence>
<comment type="caution">
    <text evidence="7">The sequence shown here is derived from an EMBL/GenBank/DDBJ whole genome shotgun (WGS) entry which is preliminary data.</text>
</comment>
<dbReference type="EMBL" id="JABWDY010040083">
    <property type="protein sequence ID" value="KAF5178418.1"/>
    <property type="molecule type" value="Genomic_DNA"/>
</dbReference>
<dbReference type="OrthoDB" id="1871608at2759"/>
<evidence type="ECO:0000256" key="5">
    <source>
        <dbReference type="ARBA" id="ARBA00023242"/>
    </source>
</evidence>